<evidence type="ECO:0000313" key="2">
    <source>
        <dbReference type="EMBL" id="DAE09222.1"/>
    </source>
</evidence>
<sequence length="76" mass="8683">MHINEAVKQALEVGGEIYRESAKLDCSDIYATIKPTNSYDTCILIVKAKKRNKRSSRNWNPTADDLIADDWQVIKE</sequence>
<evidence type="ECO:0000259" key="1">
    <source>
        <dbReference type="Pfam" id="PF11195"/>
    </source>
</evidence>
<accession>A0A8S5PQ41</accession>
<reference evidence="2" key="1">
    <citation type="journal article" date="2021" name="Proc. Natl. Acad. Sci. U.S.A.">
        <title>A Catalog of Tens of Thousands of Viruses from Human Metagenomes Reveals Hidden Associations with Chronic Diseases.</title>
        <authorList>
            <person name="Tisza M.J."/>
            <person name="Buck C.B."/>
        </authorList>
    </citation>
    <scope>NUCLEOTIDE SEQUENCE</scope>
    <source>
        <strain evidence="2">CtkJH11</strain>
    </source>
</reference>
<feature type="domain" description="Thoeris anti-defense 2-like" evidence="1">
    <location>
        <begin position="1"/>
        <end position="74"/>
    </location>
</feature>
<name>A0A8S5PQ41_9CAUD</name>
<dbReference type="Pfam" id="PF11195">
    <property type="entry name" value="Tad2-like"/>
    <property type="match status" value="1"/>
</dbReference>
<dbReference type="EMBL" id="BK015484">
    <property type="protein sequence ID" value="DAE09222.1"/>
    <property type="molecule type" value="Genomic_DNA"/>
</dbReference>
<proteinExistence type="predicted"/>
<protein>
    <recommendedName>
        <fullName evidence="1">Thoeris anti-defense 2-like domain-containing protein</fullName>
    </recommendedName>
</protein>
<organism evidence="2">
    <name type="scientific">Siphoviridae sp. ctkJH11</name>
    <dbReference type="NCBI Taxonomy" id="2825641"/>
    <lineage>
        <taxon>Viruses</taxon>
        <taxon>Duplodnaviria</taxon>
        <taxon>Heunggongvirae</taxon>
        <taxon>Uroviricota</taxon>
        <taxon>Caudoviricetes</taxon>
    </lineage>
</organism>
<dbReference type="InterPro" id="IPR021361">
    <property type="entry name" value="Tad2-like_dom"/>
</dbReference>